<organism evidence="2 3">
    <name type="scientific">Holothuria leucospilota</name>
    <name type="common">Black long sea cucumber</name>
    <name type="synonym">Mertensiothuria leucospilota</name>
    <dbReference type="NCBI Taxonomy" id="206669"/>
    <lineage>
        <taxon>Eukaryota</taxon>
        <taxon>Metazoa</taxon>
        <taxon>Echinodermata</taxon>
        <taxon>Eleutherozoa</taxon>
        <taxon>Echinozoa</taxon>
        <taxon>Holothuroidea</taxon>
        <taxon>Aspidochirotacea</taxon>
        <taxon>Aspidochirotida</taxon>
        <taxon>Holothuriidae</taxon>
        <taxon>Holothuria</taxon>
    </lineage>
</organism>
<reference evidence="2" key="1">
    <citation type="submission" date="2021-10" db="EMBL/GenBank/DDBJ databases">
        <title>Tropical sea cucumber genome reveals ecological adaptation and Cuvierian tubules defense mechanism.</title>
        <authorList>
            <person name="Chen T."/>
        </authorList>
    </citation>
    <scope>NUCLEOTIDE SEQUENCE</scope>
    <source>
        <strain evidence="2">Nanhai2018</strain>
        <tissue evidence="2">Muscle</tissue>
    </source>
</reference>
<accession>A0A9Q1HKL8</accession>
<protein>
    <submittedName>
        <fullName evidence="2">Uncharacterized protein</fullName>
    </submittedName>
</protein>
<dbReference type="Proteomes" id="UP001152320">
    <property type="component" value="Chromosome 1"/>
</dbReference>
<gene>
    <name evidence="2" type="ORF">HOLleu_04102</name>
</gene>
<keyword evidence="1" id="KW-0812">Transmembrane</keyword>
<keyword evidence="1" id="KW-1133">Transmembrane helix</keyword>
<feature type="transmembrane region" description="Helical" evidence="1">
    <location>
        <begin position="38"/>
        <end position="57"/>
    </location>
</feature>
<dbReference type="OrthoDB" id="5980337at2759"/>
<dbReference type="EMBL" id="JAIZAY010000001">
    <property type="protein sequence ID" value="KAJ8050774.1"/>
    <property type="molecule type" value="Genomic_DNA"/>
</dbReference>
<dbReference type="AlphaFoldDB" id="A0A9Q1HKL8"/>
<evidence type="ECO:0000313" key="2">
    <source>
        <dbReference type="EMBL" id="KAJ8050774.1"/>
    </source>
</evidence>
<proteinExistence type="predicted"/>
<name>A0A9Q1HKL8_HOLLE</name>
<keyword evidence="1" id="KW-0472">Membrane</keyword>
<evidence type="ECO:0000256" key="1">
    <source>
        <dbReference type="SAM" id="Phobius"/>
    </source>
</evidence>
<keyword evidence="3" id="KW-1185">Reference proteome</keyword>
<dbReference type="InterPro" id="IPR025048">
    <property type="entry name" value="DUF3987"/>
</dbReference>
<dbReference type="Pfam" id="PF13148">
    <property type="entry name" value="DUF3987"/>
    <property type="match status" value="1"/>
</dbReference>
<evidence type="ECO:0000313" key="3">
    <source>
        <dbReference type="Proteomes" id="UP001152320"/>
    </source>
</evidence>
<comment type="caution">
    <text evidence="2">The sequence shown here is derived from an EMBL/GenBank/DDBJ whole genome shotgun (WGS) entry which is preliminary data.</text>
</comment>
<sequence length="361" mass="40111">MGSATSSPYSTTFDYECVFSEPVSRFISRKATSINSNMGYLLSALLTSALFVLSMSMQLSTFTGFETVPNIVFVGPPSTGKSQAIKEAASGPLNRLIEDKDLVSFLIETATPSGLFKKLSEDNKGFLLSPEVYDVLFKLLQKDDDSNGYAALMCELFSGEGASYTMATRSERKISRNTPFSILGSTQLQPLARLLVAMDQGQGLIDRFIFIVPSCFRPTPEERAMSKNYAFDEDASEYLKEQEDAFITLLNDALRSGAVPPKCKKIDIAQRLALAIHVCENILSQILQGINPTASSDKINKDTLCKSFKFLDYFEMQKEILLEFVDMVTNSVMEEERRQPNVCDIKTVPKTAICLLIVDLW</sequence>